<organism evidence="1 2">
    <name type="scientific">Pseudomonas petrae</name>
    <dbReference type="NCBI Taxonomy" id="2912190"/>
    <lineage>
        <taxon>Bacteria</taxon>
        <taxon>Pseudomonadati</taxon>
        <taxon>Pseudomonadota</taxon>
        <taxon>Gammaproteobacteria</taxon>
        <taxon>Pseudomonadales</taxon>
        <taxon>Pseudomonadaceae</taxon>
        <taxon>Pseudomonas</taxon>
    </lineage>
</organism>
<dbReference type="RefSeq" id="WP_237254986.1">
    <property type="nucleotide sequence ID" value="NZ_JAKJXH010000062.1"/>
</dbReference>
<protein>
    <submittedName>
        <fullName evidence="1">Uncharacterized protein</fullName>
    </submittedName>
</protein>
<comment type="caution">
    <text evidence="1">The sequence shown here is derived from an EMBL/GenBank/DDBJ whole genome shotgun (WGS) entry which is preliminary data.</text>
</comment>
<dbReference type="Proteomes" id="UP001162905">
    <property type="component" value="Unassembled WGS sequence"/>
</dbReference>
<sequence length="162" mass="18552">MSNIKQTISIKGTCPQFNEEELKQRQQGFHNVYLNTDQCCTLVRGVIPFELLTNVINMASQGYTLTAKYPFSMDPLNYQCRMLKPAHMQEADLVALDEEIKQKYITEVEAKRAAFKELLKQQLLQKAESDEQKKANDKKAKLLADIEKQVEETFAPLVIPAK</sequence>
<dbReference type="EMBL" id="JAKJXH010000062">
    <property type="protein sequence ID" value="MCF7545694.1"/>
    <property type="molecule type" value="Genomic_DNA"/>
</dbReference>
<keyword evidence="2" id="KW-1185">Reference proteome</keyword>
<evidence type="ECO:0000313" key="2">
    <source>
        <dbReference type="Proteomes" id="UP001162905"/>
    </source>
</evidence>
<accession>A0ABS9IDA4</accession>
<name>A0ABS9IDA4_9PSED</name>
<evidence type="ECO:0000313" key="1">
    <source>
        <dbReference type="EMBL" id="MCF7545694.1"/>
    </source>
</evidence>
<reference evidence="1" key="1">
    <citation type="submission" date="2022-01" db="EMBL/GenBank/DDBJ databases">
        <title>Pseudomonas sp. nov. isolated from Antarctic regolith.</title>
        <authorList>
            <person name="Novakova D."/>
            <person name="Sedlar K."/>
        </authorList>
    </citation>
    <scope>NUCLEOTIDE SEQUENCE</scope>
    <source>
        <strain evidence="1">P2647</strain>
    </source>
</reference>
<proteinExistence type="predicted"/>
<gene>
    <name evidence="1" type="ORF">L4G47_26260</name>
</gene>